<proteinExistence type="predicted"/>
<evidence type="ECO:0000256" key="1">
    <source>
        <dbReference type="SAM" id="Phobius"/>
    </source>
</evidence>
<keyword evidence="1" id="KW-0472">Membrane</keyword>
<name>A0ABV2ITK3_9HYPH</name>
<gene>
    <name evidence="2" type="ORF">ABID16_000123</name>
</gene>
<comment type="caution">
    <text evidence="2">The sequence shown here is derived from an EMBL/GenBank/DDBJ whole genome shotgun (WGS) entry which is preliminary data.</text>
</comment>
<feature type="transmembrane region" description="Helical" evidence="1">
    <location>
        <begin position="44"/>
        <end position="65"/>
    </location>
</feature>
<organism evidence="2 3">
    <name type="scientific">Rhizobium aquaticum</name>
    <dbReference type="NCBI Taxonomy" id="1549636"/>
    <lineage>
        <taxon>Bacteria</taxon>
        <taxon>Pseudomonadati</taxon>
        <taxon>Pseudomonadota</taxon>
        <taxon>Alphaproteobacteria</taxon>
        <taxon>Hyphomicrobiales</taxon>
        <taxon>Rhizobiaceae</taxon>
        <taxon>Rhizobium/Agrobacterium group</taxon>
        <taxon>Rhizobium</taxon>
    </lineage>
</organism>
<protein>
    <recommendedName>
        <fullName evidence="4">DUF2333 family protein</fullName>
    </recommendedName>
</protein>
<dbReference type="Proteomes" id="UP001549047">
    <property type="component" value="Unassembled WGS sequence"/>
</dbReference>
<sequence>MLDSVITFFETIFLSLGRVIGRIAAAIAWPFLRIANWFRDRHWMVQAPVALAFLLLVGLYGYFIWQTQVWTNFNTSFVDVHKYSTREAPAGAALTAKADGSPQTCQPSAIAETAIELTDFNVNQNAWISSMILYKLGFFGVDWDHTPFLDNKANFQRGVNEAVRRATVELVDTLGRMRGTSGINNNLQSARSNMQYGEDKWYWSTSPFGPLTPTPSVYRAAIKDLTNFNKELSVCTTTFDARADNLREFLDRVASSLGSTSDILRERSENYGGGWFDTRADDRFWFAFGQLYGYNAILAGTRADFANVIKERNLGPLWDRLQGQFKSALKIQPAIISNGAEDGWIMPTHLATMGFYVLRVRSNIQEIRDVLDR</sequence>
<evidence type="ECO:0000313" key="3">
    <source>
        <dbReference type="Proteomes" id="UP001549047"/>
    </source>
</evidence>
<dbReference type="Pfam" id="PF10095">
    <property type="entry name" value="DUF2333"/>
    <property type="match status" value="1"/>
</dbReference>
<accession>A0ABV2ITK3</accession>
<dbReference type="RefSeq" id="WP_354554129.1">
    <property type="nucleotide sequence ID" value="NZ_JBEPMB010000001.1"/>
</dbReference>
<keyword evidence="3" id="KW-1185">Reference proteome</keyword>
<dbReference type="EMBL" id="JBEPMB010000001">
    <property type="protein sequence ID" value="MET3611818.1"/>
    <property type="molecule type" value="Genomic_DNA"/>
</dbReference>
<keyword evidence="1" id="KW-1133">Transmembrane helix</keyword>
<evidence type="ECO:0000313" key="2">
    <source>
        <dbReference type="EMBL" id="MET3611818.1"/>
    </source>
</evidence>
<keyword evidence="1" id="KW-0812">Transmembrane</keyword>
<feature type="transmembrane region" description="Helical" evidence="1">
    <location>
        <begin position="12"/>
        <end position="32"/>
    </location>
</feature>
<reference evidence="2 3" key="1">
    <citation type="submission" date="2024-06" db="EMBL/GenBank/DDBJ databases">
        <title>Genomic Encyclopedia of Type Strains, Phase IV (KMG-IV): sequencing the most valuable type-strain genomes for metagenomic binning, comparative biology and taxonomic classification.</title>
        <authorList>
            <person name="Goeker M."/>
        </authorList>
    </citation>
    <scope>NUCLEOTIDE SEQUENCE [LARGE SCALE GENOMIC DNA]</scope>
    <source>
        <strain evidence="2 3">DSM 29780</strain>
    </source>
</reference>
<dbReference type="InterPro" id="IPR016936">
    <property type="entry name" value="UCP029693"/>
</dbReference>
<evidence type="ECO:0008006" key="4">
    <source>
        <dbReference type="Google" id="ProtNLM"/>
    </source>
</evidence>